<comment type="caution">
    <text evidence="2">The sequence shown here is derived from an EMBL/GenBank/DDBJ whole genome shotgun (WGS) entry which is preliminary data.</text>
</comment>
<dbReference type="AlphaFoldDB" id="A0A5N6NI07"/>
<accession>A0A5N6NI07</accession>
<protein>
    <submittedName>
        <fullName evidence="2">Uncharacterized protein</fullName>
    </submittedName>
</protein>
<feature type="compositionally biased region" description="Polar residues" evidence="1">
    <location>
        <begin position="1"/>
        <end position="20"/>
    </location>
</feature>
<dbReference type="Proteomes" id="UP000326396">
    <property type="component" value="Linkage Group LG2"/>
</dbReference>
<reference evidence="2 3" key="1">
    <citation type="submission" date="2019-05" db="EMBL/GenBank/DDBJ databases">
        <title>Mikania micrantha, genome provides insights into the molecular mechanism of rapid growth.</title>
        <authorList>
            <person name="Liu B."/>
        </authorList>
    </citation>
    <scope>NUCLEOTIDE SEQUENCE [LARGE SCALE GENOMIC DNA]</scope>
    <source>
        <strain evidence="2">NLD-2019</strain>
        <tissue evidence="2">Leaf</tissue>
    </source>
</reference>
<proteinExistence type="predicted"/>
<evidence type="ECO:0000313" key="2">
    <source>
        <dbReference type="EMBL" id="KAD4586558.1"/>
    </source>
</evidence>
<organism evidence="2 3">
    <name type="scientific">Mikania micrantha</name>
    <name type="common">bitter vine</name>
    <dbReference type="NCBI Taxonomy" id="192012"/>
    <lineage>
        <taxon>Eukaryota</taxon>
        <taxon>Viridiplantae</taxon>
        <taxon>Streptophyta</taxon>
        <taxon>Embryophyta</taxon>
        <taxon>Tracheophyta</taxon>
        <taxon>Spermatophyta</taxon>
        <taxon>Magnoliopsida</taxon>
        <taxon>eudicotyledons</taxon>
        <taxon>Gunneridae</taxon>
        <taxon>Pentapetalae</taxon>
        <taxon>asterids</taxon>
        <taxon>campanulids</taxon>
        <taxon>Asterales</taxon>
        <taxon>Asteraceae</taxon>
        <taxon>Asteroideae</taxon>
        <taxon>Heliantheae alliance</taxon>
        <taxon>Eupatorieae</taxon>
        <taxon>Mikania</taxon>
    </lineage>
</organism>
<dbReference type="EMBL" id="SZYD01000012">
    <property type="protein sequence ID" value="KAD4586558.1"/>
    <property type="molecule type" value="Genomic_DNA"/>
</dbReference>
<sequence length="133" mass="14545">MFRSVPSWSASAPFEQSSPPANRRLDGLPQPGYRAPGPYKLAPPGDARSTVEDTVGLSRPPQTRQTSRTYVIDGKREMMKVGENRAQNGVLDCPESKNEEKFLSIGRKGSSRFAVREAQIGLPPRYATGVAVQ</sequence>
<gene>
    <name evidence="2" type="ORF">E3N88_24159</name>
</gene>
<keyword evidence="3" id="KW-1185">Reference proteome</keyword>
<name>A0A5N6NI07_9ASTR</name>
<feature type="region of interest" description="Disordered" evidence="1">
    <location>
        <begin position="1"/>
        <end position="67"/>
    </location>
</feature>
<evidence type="ECO:0000256" key="1">
    <source>
        <dbReference type="SAM" id="MobiDB-lite"/>
    </source>
</evidence>
<evidence type="ECO:0000313" key="3">
    <source>
        <dbReference type="Proteomes" id="UP000326396"/>
    </source>
</evidence>